<dbReference type="PANTHER" id="PTHR10067">
    <property type="entry name" value="PHOSPHATIDYLSERINE DECARBOXYLASE"/>
    <property type="match status" value="1"/>
</dbReference>
<dbReference type="UniPathway" id="UPA00558">
    <property type="reaction ID" value="UER00616"/>
</dbReference>
<keyword evidence="4" id="KW-0106">Calcium</keyword>
<dbReference type="SUPFAM" id="SSF49562">
    <property type="entry name" value="C2 domain (Calcium/lipid-binding domain, CaLB)"/>
    <property type="match status" value="2"/>
</dbReference>
<dbReference type="PROSITE" id="PS50004">
    <property type="entry name" value="C2"/>
    <property type="match status" value="2"/>
</dbReference>
<evidence type="ECO:0000256" key="10">
    <source>
        <dbReference type="ARBA" id="ARBA00023264"/>
    </source>
</evidence>
<dbReference type="EC" id="4.1.1.65" evidence="12"/>
<dbReference type="Gene3D" id="1.10.238.10">
    <property type="entry name" value="EF-hand"/>
    <property type="match status" value="1"/>
</dbReference>
<keyword evidence="11 12" id="KW-0670">Pyruvate</keyword>
<feature type="domain" description="C2" evidence="14">
    <location>
        <begin position="342"/>
        <end position="461"/>
    </location>
</feature>
<dbReference type="HAMAP" id="MF_00663">
    <property type="entry name" value="PS_decarb_PSD_B_type2"/>
    <property type="match status" value="1"/>
</dbReference>
<dbReference type="InterPro" id="IPR011992">
    <property type="entry name" value="EF-hand-dom_pair"/>
</dbReference>
<dbReference type="Pfam" id="PF02666">
    <property type="entry name" value="PS_Dcarbxylase"/>
    <property type="match status" value="1"/>
</dbReference>
<comment type="cofactor">
    <cofactor evidence="12">
        <name>pyruvate</name>
        <dbReference type="ChEBI" id="CHEBI:15361"/>
    </cofactor>
    <text evidence="12">Binds 1 pyruvoyl group covalently per subunit.</text>
</comment>
<comment type="pathway">
    <text evidence="1">Lipid metabolism.</text>
</comment>
<dbReference type="NCBIfam" id="TIGR00163">
    <property type="entry name" value="PS_decarb"/>
    <property type="match status" value="1"/>
</dbReference>
<feature type="active site" description="Charge relay system; for autoendoproteolytic cleavage activity" evidence="12">
    <location>
        <position position="870"/>
    </location>
</feature>
<evidence type="ECO:0000256" key="4">
    <source>
        <dbReference type="ARBA" id="ARBA00022837"/>
    </source>
</evidence>
<dbReference type="InterPro" id="IPR000008">
    <property type="entry name" value="C2_dom"/>
</dbReference>
<dbReference type="GO" id="GO:0016540">
    <property type="term" value="P:protein autoprocessing"/>
    <property type="evidence" value="ECO:0007669"/>
    <property type="project" value="UniProtKB-UniRule"/>
</dbReference>
<feature type="modified residue" description="Pyruvic acid (Ser); by autocatalysis" evidence="12">
    <location>
        <position position="1013"/>
    </location>
</feature>
<dbReference type="InterPro" id="IPR003817">
    <property type="entry name" value="PS_Dcarbxylase"/>
</dbReference>
<feature type="chain" id="PRO_5035026958" description="Phosphatidylserine decarboxylase 2 alpha chain" evidence="12">
    <location>
        <begin position="1013"/>
        <end position="1052"/>
    </location>
</feature>
<dbReference type="InterPro" id="IPR035892">
    <property type="entry name" value="C2_domain_sf"/>
</dbReference>
<comment type="pathway">
    <text evidence="12">Phospholipid metabolism; phosphatidylethanolamine biosynthesis; phosphatidylethanolamine from CDP-diacylglycerol: step 2/2.</text>
</comment>
<comment type="caution">
    <text evidence="15">The sequence shown here is derived from an EMBL/GenBank/DDBJ whole genome shotgun (WGS) entry which is preliminary data.</text>
</comment>
<comment type="subunit">
    <text evidence="12">Heterodimer of a large membrane-associated beta subunit and a small pyruvoyl-containing alpha subunit.</text>
</comment>
<keyword evidence="7 12" id="KW-0865">Zymogen</keyword>
<dbReference type="PROSITE" id="PS00018">
    <property type="entry name" value="EF_HAND_1"/>
    <property type="match status" value="1"/>
</dbReference>
<feature type="region of interest" description="Disordered" evidence="13">
    <location>
        <begin position="602"/>
        <end position="634"/>
    </location>
</feature>
<keyword evidence="8 12" id="KW-0594">Phospholipid biosynthesis</keyword>
<evidence type="ECO:0000256" key="7">
    <source>
        <dbReference type="ARBA" id="ARBA00023145"/>
    </source>
</evidence>
<dbReference type="InterPro" id="IPR033179">
    <property type="entry name" value="PSD_type2_pro"/>
</dbReference>
<evidence type="ECO:0000256" key="3">
    <source>
        <dbReference type="ARBA" id="ARBA00022793"/>
    </source>
</evidence>
<feature type="active site" description="Schiff-base intermediate with substrate; via pyruvic acid; for decarboxylase activity" evidence="12">
    <location>
        <position position="1013"/>
    </location>
</feature>
<gene>
    <name evidence="12" type="primary">PSD2</name>
    <name evidence="15" type="ORF">EC973_004133</name>
</gene>
<evidence type="ECO:0000259" key="14">
    <source>
        <dbReference type="PROSITE" id="PS50004"/>
    </source>
</evidence>
<comment type="subcellular location">
    <subcellularLocation>
        <location evidence="12">Golgi apparatus membrane</location>
        <topology evidence="12">Peripheral membrane protein</topology>
        <orientation evidence="12">Cytoplasmic side</orientation>
    </subcellularLocation>
    <subcellularLocation>
        <location evidence="12">Endosome membrane</location>
        <topology evidence="12">Peripheral membrane protein</topology>
        <orientation evidence="12">Cytoplasmic side</orientation>
    </subcellularLocation>
</comment>
<keyword evidence="16" id="KW-1185">Reference proteome</keyword>
<dbReference type="CDD" id="cd00030">
    <property type="entry name" value="C2"/>
    <property type="match status" value="1"/>
</dbReference>
<dbReference type="EMBL" id="JABAYA010000235">
    <property type="protein sequence ID" value="KAF7721781.1"/>
    <property type="molecule type" value="Genomic_DNA"/>
</dbReference>
<dbReference type="SUPFAM" id="SSF47473">
    <property type="entry name" value="EF-hand"/>
    <property type="match status" value="1"/>
</dbReference>
<proteinExistence type="inferred from homology"/>
<keyword evidence="12" id="KW-0333">Golgi apparatus</keyword>
<feature type="active site" description="Charge relay system; for autoendoproteolytic cleavage activity" evidence="12">
    <location>
        <position position="1013"/>
    </location>
</feature>
<organism evidence="15 16">
    <name type="scientific">Apophysomyces ossiformis</name>
    <dbReference type="NCBI Taxonomy" id="679940"/>
    <lineage>
        <taxon>Eukaryota</taxon>
        <taxon>Fungi</taxon>
        <taxon>Fungi incertae sedis</taxon>
        <taxon>Mucoromycota</taxon>
        <taxon>Mucoromycotina</taxon>
        <taxon>Mucoromycetes</taxon>
        <taxon>Mucorales</taxon>
        <taxon>Mucorineae</taxon>
        <taxon>Mucoraceae</taxon>
        <taxon>Apophysomyces</taxon>
    </lineage>
</organism>
<sequence length="1052" mass="118647">MQPDSQRQAQSRTTNSPTDAIGDAPFTEDDHTPHQSRRSRLFRLMQKTSPWRHSPSSDVKEVLLGSNGGTDNDEGLLDMSPLLDLSNLFLRVSVIGAKHLSPKDDDGVLNPYTIVSLNGQRERTHVVKKTADPEWHCTFDFQLFDPMEERSKQGMLWSHGLSLTVCSKDRFKSIYLGQFQLPLEQMFDDTEVIEFDDEKSEVQWFQLQAARQPRRFVLRRRRSPNNEAEDENVGEVGIRLGLVLQGQDHSSEEVLGRIQQAWRMLLDANPYSSPSEGWESTSSLHSDMEHLTVHDMPDNDSRRAVNRKIGLAEPTSSSVTTASSGTATPPKTKRRYRKRFRRRGKDQIAQFLPDIVGVTFLEIAHANDLPPEKNVTRTGFDMDPFVVCSYGASTFRTRAIRHNLNPVWNEKLFFHVRQNESNYKLKFAVYDKDKFSNNDFVAWQEIPITDIINNPQVNTTCAMKASIPAEAIEAGMDLHTIPLQMAKQEKWQDRHPTLTFRAKFVPYSEIRKMFWMALAKTYDSDESGSMNRLEIQSMLESVGSTISEATLDAFWRRHGKDPANETDELSIDEMVQCLEEFMLTHDGHLGSATKATENLVHNTGEETPSDDEEEGAYTDDSSYPQSEDAEDVDDADDDEALIDAQGVQFTGAASSNLSEILVDAEDEGRGDSANEKVIRLAECPICHRPNLASRAQMDIVTHVATCAANDWTTVDRFLMGNFVTEAYAQRRWFVKLVSKVGYGKYSVGTNNANIIVQDRASGQLIEERMSVYVRLGMRLIYKGMKTGIQSKTAQRILTNMTIKQGRRFDAPESVHEIQPFIKFHQLDLSEVLHPVSEFKSFNEFFYRELKPGARPCDSPDDPNVAVSAADCRMMAFQTIDIATNIWIKGIEFSLAKLLGDDEKAKDFEGGSLAIFRLAPQDYHRFHSPVDGVITEIKQIAGQYYTVNPMAIRTTLDVYGENARSVVHMDTDVFGKVAVACIGAMMVGSTVLTAKEGMRLARADELGYFAFGGSTLVVLWQKDKIKFDSDLLENAEKPLETLVRVGNHIGRRC</sequence>
<dbReference type="GO" id="GO:0000139">
    <property type="term" value="C:Golgi membrane"/>
    <property type="evidence" value="ECO:0007669"/>
    <property type="project" value="UniProtKB-SubCell"/>
</dbReference>
<keyword evidence="5 12" id="KW-0443">Lipid metabolism</keyword>
<evidence type="ECO:0000256" key="9">
    <source>
        <dbReference type="ARBA" id="ARBA00023239"/>
    </source>
</evidence>
<feature type="compositionally biased region" description="Acidic residues" evidence="13">
    <location>
        <begin position="607"/>
        <end position="617"/>
    </location>
</feature>
<feature type="domain" description="C2" evidence="14">
    <location>
        <begin position="71"/>
        <end position="197"/>
    </location>
</feature>
<accession>A0A8H7BGB0</accession>
<reference evidence="15" key="1">
    <citation type="submission" date="2020-01" db="EMBL/GenBank/DDBJ databases">
        <title>Genome Sequencing of Three Apophysomyces-Like Fungal Strains Confirms a Novel Fungal Genus in the Mucoromycota with divergent Burkholderia-like Endosymbiotic Bacteria.</title>
        <authorList>
            <person name="Stajich J.E."/>
            <person name="Macias A.M."/>
            <person name="Carter-House D."/>
            <person name="Lovett B."/>
            <person name="Kasson L.R."/>
            <person name="Berry K."/>
            <person name="Grigoriev I."/>
            <person name="Chang Y."/>
            <person name="Spatafora J."/>
            <person name="Kasson M.T."/>
        </authorList>
    </citation>
    <scope>NUCLEOTIDE SEQUENCE</scope>
    <source>
        <strain evidence="15">NRRL A-21654</strain>
    </source>
</reference>
<dbReference type="Pfam" id="PF00168">
    <property type="entry name" value="C2"/>
    <property type="match status" value="2"/>
</dbReference>
<dbReference type="AlphaFoldDB" id="A0A8H7BGB0"/>
<evidence type="ECO:0000313" key="15">
    <source>
        <dbReference type="EMBL" id="KAF7721781.1"/>
    </source>
</evidence>
<comment type="catalytic activity">
    <reaction evidence="12">
        <text>a 1,2-diacyl-sn-glycero-3-phospho-L-serine + H(+) = a 1,2-diacyl-sn-glycero-3-phosphoethanolamine + CO2</text>
        <dbReference type="Rhea" id="RHEA:20828"/>
        <dbReference type="ChEBI" id="CHEBI:15378"/>
        <dbReference type="ChEBI" id="CHEBI:16526"/>
        <dbReference type="ChEBI" id="CHEBI:57262"/>
        <dbReference type="ChEBI" id="CHEBI:64612"/>
        <dbReference type="EC" id="4.1.1.65"/>
    </reaction>
</comment>
<keyword evidence="9 12" id="KW-0456">Lyase</keyword>
<dbReference type="GO" id="GO:0005795">
    <property type="term" value="C:Golgi stack"/>
    <property type="evidence" value="ECO:0007669"/>
    <property type="project" value="UniProtKB-UniRule"/>
</dbReference>
<evidence type="ECO:0000256" key="2">
    <source>
        <dbReference type="ARBA" id="ARBA00022516"/>
    </source>
</evidence>
<comment type="similarity">
    <text evidence="12">Belongs to the phosphatidylserine decarboxylase family. PSD-B subfamily. Eukaryotic type II sub-subfamily.</text>
</comment>
<dbReference type="OrthoDB" id="5973539at2759"/>
<comment type="PTM">
    <text evidence="12">Is synthesized initially as an inactive proenzyme. Formation of the active enzyme involves a self-maturation process in which the active site pyruvoyl group is generated from an internal serine residue via an autocatalytic post-translational modification. Two non-identical subunits are generated from the proenzyme in this reaction, and the pyruvate is formed at the N-terminus of the alpha chain, which is derived from the carboxyl end of the proenzyme. The autoendoproteolytic cleavage occurs by a canonical serine protease mechanism, in which the side chain hydroxyl group of the serine supplies its oxygen atom to form the C-terminus of the beta chain, while the remainder of the serine residue undergoes an oxidative deamination to produce ammonia and the pyruvoyl prosthetic group on the alpha chain. During this reaction, the Ser that is part of the protease active site of the proenzyme becomes the pyruvoyl prosthetic group, which constitutes an essential element of the active site of the mature decarboxylase.</text>
</comment>
<evidence type="ECO:0000256" key="11">
    <source>
        <dbReference type="ARBA" id="ARBA00023317"/>
    </source>
</evidence>
<dbReference type="GO" id="GO:0006646">
    <property type="term" value="P:phosphatidylethanolamine biosynthetic process"/>
    <property type="evidence" value="ECO:0007669"/>
    <property type="project" value="UniProtKB-UniRule"/>
</dbReference>
<evidence type="ECO:0000256" key="8">
    <source>
        <dbReference type="ARBA" id="ARBA00023209"/>
    </source>
</evidence>
<dbReference type="GO" id="GO:0010008">
    <property type="term" value="C:endosome membrane"/>
    <property type="evidence" value="ECO:0007669"/>
    <property type="project" value="UniProtKB-SubCell"/>
</dbReference>
<evidence type="ECO:0000256" key="12">
    <source>
        <dbReference type="HAMAP-Rule" id="MF_03209"/>
    </source>
</evidence>
<keyword evidence="10 12" id="KW-1208">Phospholipid metabolism</keyword>
<evidence type="ECO:0000256" key="5">
    <source>
        <dbReference type="ARBA" id="ARBA00023098"/>
    </source>
</evidence>
<comment type="domain">
    <text evidence="12">The C2 domains have an essential, but non-catalytic function. They may facilitate interactions with other proteins and are required for lipid transport function.</text>
</comment>
<keyword evidence="3 12" id="KW-0210">Decarboxylase</keyword>
<feature type="compositionally biased region" description="Low complexity" evidence="13">
    <location>
        <begin position="313"/>
        <end position="330"/>
    </location>
</feature>
<keyword evidence="2 12" id="KW-0444">Lipid biosynthesis</keyword>
<protein>
    <recommendedName>
        <fullName evidence="12">Phosphatidylserine decarboxylase proenzyme 2</fullName>
        <ecNumber evidence="12">4.1.1.65</ecNumber>
    </recommendedName>
    <component>
        <recommendedName>
            <fullName evidence="12">Phosphatidylserine decarboxylase 2 beta chain</fullName>
        </recommendedName>
    </component>
    <component>
        <recommendedName>
            <fullName evidence="12">Phosphatidylserine decarboxylase 2 alpha chain</fullName>
        </recommendedName>
    </component>
</protein>
<name>A0A8H7BGB0_9FUNG</name>
<dbReference type="Gene3D" id="2.60.40.150">
    <property type="entry name" value="C2 domain"/>
    <property type="match status" value="2"/>
</dbReference>
<comment type="function">
    <text evidence="12">Catalyzes the formation of phosphatidylethanolamine (PtdEtn) from phosphatidylserine (PtdSer). Plays a central role in phospholipid metabolism and in the interorganelle trafficking of phosphatidylserine.</text>
</comment>
<dbReference type="InterPro" id="IPR033177">
    <property type="entry name" value="PSD-B"/>
</dbReference>
<dbReference type="Proteomes" id="UP000605846">
    <property type="component" value="Unassembled WGS sequence"/>
</dbReference>
<dbReference type="PANTHER" id="PTHR10067:SF17">
    <property type="entry name" value="PHOSPHATIDYLSERINE DECARBOXYLASE PROENZYME 2"/>
    <property type="match status" value="1"/>
</dbReference>
<dbReference type="GO" id="GO:0004609">
    <property type="term" value="F:phosphatidylserine decarboxylase activity"/>
    <property type="evidence" value="ECO:0007669"/>
    <property type="project" value="UniProtKB-UniRule"/>
</dbReference>
<evidence type="ECO:0000256" key="1">
    <source>
        <dbReference type="ARBA" id="ARBA00005189"/>
    </source>
</evidence>
<evidence type="ECO:0000313" key="16">
    <source>
        <dbReference type="Proteomes" id="UP000605846"/>
    </source>
</evidence>
<evidence type="ECO:0000256" key="13">
    <source>
        <dbReference type="SAM" id="MobiDB-lite"/>
    </source>
</evidence>
<dbReference type="SMART" id="SM00239">
    <property type="entry name" value="C2"/>
    <property type="match status" value="2"/>
</dbReference>
<feature type="chain" id="PRO_5035026957" description="Phosphatidylserine decarboxylase 2 beta chain" evidence="12">
    <location>
        <begin position="1"/>
        <end position="1012"/>
    </location>
</feature>
<feature type="region of interest" description="Disordered" evidence="13">
    <location>
        <begin position="313"/>
        <end position="338"/>
    </location>
</feature>
<dbReference type="InterPro" id="IPR018247">
    <property type="entry name" value="EF_Hand_1_Ca_BS"/>
</dbReference>
<evidence type="ECO:0000256" key="6">
    <source>
        <dbReference type="ARBA" id="ARBA00023136"/>
    </source>
</evidence>
<feature type="active site" description="Charge relay system; for autoendoproteolytic cleavage activity" evidence="12">
    <location>
        <position position="926"/>
    </location>
</feature>
<feature type="compositionally biased region" description="Polar residues" evidence="13">
    <location>
        <begin position="1"/>
        <end position="18"/>
    </location>
</feature>
<keyword evidence="6 12" id="KW-0472">Membrane</keyword>
<feature type="region of interest" description="Disordered" evidence="13">
    <location>
        <begin position="1"/>
        <end position="37"/>
    </location>
</feature>
<keyword evidence="12" id="KW-0967">Endosome</keyword>
<feature type="site" description="Cleavage (non-hydrolytic); by autocatalysis" evidence="12">
    <location>
        <begin position="1012"/>
        <end position="1013"/>
    </location>
</feature>